<dbReference type="Gene3D" id="2.30.40.10">
    <property type="entry name" value="Urease, subunit C, domain 1"/>
    <property type="match status" value="1"/>
</dbReference>
<dbReference type="Gene3D" id="3.20.20.140">
    <property type="entry name" value="Metal-dependent hydrolases"/>
    <property type="match status" value="1"/>
</dbReference>
<evidence type="ECO:0000256" key="2">
    <source>
        <dbReference type="ARBA" id="ARBA00022723"/>
    </source>
</evidence>
<reference evidence="6" key="1">
    <citation type="submission" date="2022-11" db="EMBL/GenBank/DDBJ databases">
        <title>Genome Sequence of Cubamyces cubensis.</title>
        <authorList>
            <person name="Buettner E."/>
        </authorList>
    </citation>
    <scope>NUCLEOTIDE SEQUENCE</scope>
    <source>
        <strain evidence="6">MPL-01</strain>
    </source>
</reference>
<dbReference type="InterPro" id="IPR032466">
    <property type="entry name" value="Metal_Hydrolase"/>
</dbReference>
<keyword evidence="3" id="KW-0378">Hydrolase</keyword>
<comment type="cofactor">
    <cofactor evidence="1">
        <name>Zn(2+)</name>
        <dbReference type="ChEBI" id="CHEBI:29105"/>
    </cofactor>
</comment>
<dbReference type="PANTHER" id="PTHR11271:SF6">
    <property type="entry name" value="GUANINE DEAMINASE"/>
    <property type="match status" value="1"/>
</dbReference>
<dbReference type="InterPro" id="IPR051607">
    <property type="entry name" value="Metallo-dep_hydrolases"/>
</dbReference>
<dbReference type="GO" id="GO:0008270">
    <property type="term" value="F:zinc ion binding"/>
    <property type="evidence" value="ECO:0007669"/>
    <property type="project" value="TreeGrafter"/>
</dbReference>
<keyword evidence="4" id="KW-0862">Zinc</keyword>
<dbReference type="GO" id="GO:0046098">
    <property type="term" value="P:guanine metabolic process"/>
    <property type="evidence" value="ECO:0007669"/>
    <property type="project" value="TreeGrafter"/>
</dbReference>
<evidence type="ECO:0000256" key="4">
    <source>
        <dbReference type="ARBA" id="ARBA00022833"/>
    </source>
</evidence>
<sequence>MSTSRLFRGDFVHTPSLGSVEILRDYILRTNEKGYIDHFAPASLPESQSISAIRRPTLIPTGSFMVPTFCDLHLHAPQFMYQGTGLHLELMKWLDEYAFKAEEKLDGDLTLAEKVYTRLIQRLIMNGTGAVMLFGTIRTETNLLLARLAQEECPIRAFVGKLSMDISSRPTYVEATAEKSLAAAGDFCDRCIDMIRSLPEHMQLVEPVLTPRFVPTCSPALLSGLGGLSEQKHVRIQSHMAEAHDQVQCVREERGEEDMDVFLHSNLLTSRTVQAHCTFLSPEDLRRLAATGAAVAHCPLSNAYFSAEPFRLREALDAGVRVGLGTDIAGGYSIDIMDAMRHAVTVSRMREGARIRASANKERSRTDEDYGKPLFIDWKEALYLATRGGALALGLPEGCGTFAVGAPLDAQWSTGEGVGELDFFDLGDKLWDLTLDMVEKWWCLGTTQNRVGVWVQGTNVCWQAKGERPDEKSTSNSATDEG</sequence>
<evidence type="ECO:0000313" key="7">
    <source>
        <dbReference type="Proteomes" id="UP001215151"/>
    </source>
</evidence>
<evidence type="ECO:0000259" key="5">
    <source>
        <dbReference type="Pfam" id="PF01979"/>
    </source>
</evidence>
<dbReference type="SUPFAM" id="SSF51556">
    <property type="entry name" value="Metallo-dependent hydrolases"/>
    <property type="match status" value="1"/>
</dbReference>
<dbReference type="EMBL" id="JAPEVG010000157">
    <property type="protein sequence ID" value="KAJ8480657.1"/>
    <property type="molecule type" value="Genomic_DNA"/>
</dbReference>
<dbReference type="AlphaFoldDB" id="A0AAD7TS10"/>
<organism evidence="6 7">
    <name type="scientific">Trametes cubensis</name>
    <dbReference type="NCBI Taxonomy" id="1111947"/>
    <lineage>
        <taxon>Eukaryota</taxon>
        <taxon>Fungi</taxon>
        <taxon>Dikarya</taxon>
        <taxon>Basidiomycota</taxon>
        <taxon>Agaricomycotina</taxon>
        <taxon>Agaricomycetes</taxon>
        <taxon>Polyporales</taxon>
        <taxon>Polyporaceae</taxon>
        <taxon>Trametes</taxon>
    </lineage>
</organism>
<keyword evidence="2" id="KW-0479">Metal-binding</keyword>
<dbReference type="GO" id="GO:0005829">
    <property type="term" value="C:cytosol"/>
    <property type="evidence" value="ECO:0007669"/>
    <property type="project" value="TreeGrafter"/>
</dbReference>
<evidence type="ECO:0000313" key="6">
    <source>
        <dbReference type="EMBL" id="KAJ8480657.1"/>
    </source>
</evidence>
<comment type="caution">
    <text evidence="6">The sequence shown here is derived from an EMBL/GenBank/DDBJ whole genome shotgun (WGS) entry which is preliminary data.</text>
</comment>
<dbReference type="PANTHER" id="PTHR11271">
    <property type="entry name" value="GUANINE DEAMINASE"/>
    <property type="match status" value="1"/>
</dbReference>
<keyword evidence="7" id="KW-1185">Reference proteome</keyword>
<protein>
    <recommendedName>
        <fullName evidence="5">Amidohydrolase-related domain-containing protein</fullName>
    </recommendedName>
</protein>
<gene>
    <name evidence="6" type="ORF">ONZ51_g6494</name>
</gene>
<dbReference type="Proteomes" id="UP001215151">
    <property type="component" value="Unassembled WGS sequence"/>
</dbReference>
<dbReference type="InterPro" id="IPR011059">
    <property type="entry name" value="Metal-dep_hydrolase_composite"/>
</dbReference>
<dbReference type="GO" id="GO:0008892">
    <property type="term" value="F:guanine deaminase activity"/>
    <property type="evidence" value="ECO:0007669"/>
    <property type="project" value="TreeGrafter"/>
</dbReference>
<dbReference type="Pfam" id="PF01979">
    <property type="entry name" value="Amidohydro_1"/>
    <property type="match status" value="1"/>
</dbReference>
<dbReference type="InterPro" id="IPR006680">
    <property type="entry name" value="Amidohydro-rel"/>
</dbReference>
<evidence type="ECO:0000256" key="1">
    <source>
        <dbReference type="ARBA" id="ARBA00001947"/>
    </source>
</evidence>
<feature type="domain" description="Amidohydrolase-related" evidence="5">
    <location>
        <begin position="64"/>
        <end position="409"/>
    </location>
</feature>
<evidence type="ECO:0000256" key="3">
    <source>
        <dbReference type="ARBA" id="ARBA00022801"/>
    </source>
</evidence>
<name>A0AAD7TS10_9APHY</name>
<accession>A0AAD7TS10</accession>
<proteinExistence type="predicted"/>